<feature type="region of interest" description="Disordered" evidence="1">
    <location>
        <begin position="172"/>
        <end position="252"/>
    </location>
</feature>
<feature type="compositionally biased region" description="Low complexity" evidence="1">
    <location>
        <begin position="399"/>
        <end position="433"/>
    </location>
</feature>
<reference evidence="3 4" key="2">
    <citation type="submission" date="2019-11" db="EMBL/GenBank/DDBJ databases">
        <authorList>
            <person name="Lu H."/>
        </authorList>
    </citation>
    <scope>NUCLEOTIDE SEQUENCE [LARGE SCALE GENOMIC DNA]</scope>
    <source>
        <strain evidence="3 4">FIM1</strain>
    </source>
</reference>
<dbReference type="PANTHER" id="PTHR43830:SF3">
    <property type="entry name" value="PROTEIN PSP1"/>
    <property type="match status" value="1"/>
</dbReference>
<name>A0ABX6ETB4_KLUMA</name>
<sequence>MMNELPQVSSTTSLSDNPQLRQYYDRFLFKNSSGKSLSDLPAKAREQAREQARSNLHTEGGFVDGQGQGQGLGPETGGLQMNNNNNNNHNHNHNHNNNNSNSNSNNTTGIDFINGFRNPMYQTATSPVSSSGSHRMNISFSDAMGGMPGAPLPGPGSASMFQFSNAPLAPGPPPSAFGMVPLSESSHGHGRGSVQMDYSVMGSTSPQQQQQQQQQQQPVMSFQGSASSAFAQGNIGPSLHSRNNSVVSNSSISPSSYYATLNQTVSPSSQLSPLNSAGGSSYGAGTVTPSNFPFSQDPTNFIVDAHANGRRSSYVADALIHGHMAGSPTSASNMGNKNNANNGNGNKHNKNANNNTNTDNTQQRFFGQQRQTHSSSVSAGGGTGYQPTRNIHQMKHHSVSSGSSGPISSNVTQNSIQQQPLQPVPSSSSSSSQNGTTNTQSVTAGLPAQGTFPLDNGLLLKDNHIVSSPSLSQLYKDCGENFFASKQSFEFIDTIKDLIAGKSGDEVRSKKIQKFLGFLKSCNLNYNPQSDAFVSTGKHRRSSTSSYLHYRPLVLVALKNGKLELLSLPQNTNLSLARNDLIIIDGDRGKDLAVCVEPVVDLELALFINFLKKKIHFDSLITSRNQHYPAEKFIDALMNNANGSQDDLNSKLYDVIELTQLIIPSKQILRFATPWECSTNLHSKFQDELKALHIAQLKLKTLNSNNSANGKPSLNIKILNSEFQFDRKKLTFYYICQERNDFRELIKELFKFYKTRIWLCAIPNNLEIDTKYYDNEKKEWAMYEDMMKHFQQEELIDNNLPPQTGFIVAPSLNKIQLDNFQIGVYKELVNSMF</sequence>
<feature type="region of interest" description="Disordered" evidence="1">
    <location>
        <begin position="32"/>
        <end position="108"/>
    </location>
</feature>
<keyword evidence="4" id="KW-1185">Reference proteome</keyword>
<dbReference type="Pfam" id="PF04468">
    <property type="entry name" value="PSP1"/>
    <property type="match status" value="1"/>
</dbReference>
<dbReference type="InterPro" id="IPR007557">
    <property type="entry name" value="PSP1_C"/>
</dbReference>
<evidence type="ECO:0000259" key="2">
    <source>
        <dbReference type="PROSITE" id="PS51411"/>
    </source>
</evidence>
<dbReference type="EMBL" id="CP015054">
    <property type="protein sequence ID" value="QGN14129.1"/>
    <property type="molecule type" value="Genomic_DNA"/>
</dbReference>
<evidence type="ECO:0000256" key="1">
    <source>
        <dbReference type="SAM" id="MobiDB-lite"/>
    </source>
</evidence>
<feature type="compositionally biased region" description="Low complexity" evidence="1">
    <location>
        <begin position="207"/>
        <end position="252"/>
    </location>
</feature>
<proteinExistence type="predicted"/>
<feature type="compositionally biased region" description="Polar residues" evidence="1">
    <location>
        <begin position="434"/>
        <end position="443"/>
    </location>
</feature>
<gene>
    <name evidence="3" type="ORF">FIM1_782</name>
</gene>
<feature type="compositionally biased region" description="Gly residues" evidence="1">
    <location>
        <begin position="62"/>
        <end position="76"/>
    </location>
</feature>
<feature type="compositionally biased region" description="Low complexity" evidence="1">
    <location>
        <begin position="331"/>
        <end position="372"/>
    </location>
</feature>
<dbReference type="Proteomes" id="UP000422736">
    <property type="component" value="Chromosome 1"/>
</dbReference>
<dbReference type="PANTHER" id="PTHR43830">
    <property type="entry name" value="PROTEIN PSP1"/>
    <property type="match status" value="1"/>
</dbReference>
<dbReference type="PROSITE" id="PS51411">
    <property type="entry name" value="PSP1_C"/>
    <property type="match status" value="1"/>
</dbReference>
<dbReference type="InterPro" id="IPR047767">
    <property type="entry name" value="PSP1-like"/>
</dbReference>
<reference evidence="3 4" key="1">
    <citation type="submission" date="2016-03" db="EMBL/GenBank/DDBJ databases">
        <title>How can Kluyveromyces marxianus grow so fast - potential evolutionary course in Saccharomyces Complex revealed by comparative genomics.</title>
        <authorList>
            <person name="Mo W."/>
            <person name="Lu W."/>
            <person name="Yang X."/>
            <person name="Qi J."/>
            <person name="Lv H."/>
        </authorList>
    </citation>
    <scope>NUCLEOTIDE SEQUENCE [LARGE SCALE GENOMIC DNA]</scope>
    <source>
        <strain evidence="3 4">FIM1</strain>
    </source>
</reference>
<feature type="region of interest" description="Disordered" evidence="1">
    <location>
        <begin position="326"/>
        <end position="448"/>
    </location>
</feature>
<feature type="domain" description="PSP1 C-terminal" evidence="2">
    <location>
        <begin position="666"/>
        <end position="762"/>
    </location>
</feature>
<organism evidence="3 4">
    <name type="scientific">Kluyveromyces marxianus</name>
    <name type="common">Yeast</name>
    <name type="synonym">Candida kefyr</name>
    <dbReference type="NCBI Taxonomy" id="4911"/>
    <lineage>
        <taxon>Eukaryota</taxon>
        <taxon>Fungi</taxon>
        <taxon>Dikarya</taxon>
        <taxon>Ascomycota</taxon>
        <taxon>Saccharomycotina</taxon>
        <taxon>Saccharomycetes</taxon>
        <taxon>Saccharomycetales</taxon>
        <taxon>Saccharomycetaceae</taxon>
        <taxon>Kluyveromyces</taxon>
    </lineage>
</organism>
<protein>
    <submittedName>
        <fullName evidence="3">Protein PSP1</fullName>
    </submittedName>
</protein>
<evidence type="ECO:0000313" key="3">
    <source>
        <dbReference type="EMBL" id="QGN14129.1"/>
    </source>
</evidence>
<feature type="compositionally biased region" description="Low complexity" evidence="1">
    <location>
        <begin position="77"/>
        <end position="106"/>
    </location>
</feature>
<feature type="compositionally biased region" description="Basic and acidic residues" evidence="1">
    <location>
        <begin position="42"/>
        <end position="52"/>
    </location>
</feature>
<accession>A0ABX6ETB4</accession>
<evidence type="ECO:0000313" key="4">
    <source>
        <dbReference type="Proteomes" id="UP000422736"/>
    </source>
</evidence>